<reference evidence="2" key="1">
    <citation type="submission" date="2021-02" db="EMBL/GenBank/DDBJ databases">
        <title>Genome sequence Cadophora malorum strain M34.</title>
        <authorList>
            <person name="Stefanovic E."/>
            <person name="Vu D."/>
            <person name="Scully C."/>
            <person name="Dijksterhuis J."/>
            <person name="Roader J."/>
            <person name="Houbraken J."/>
        </authorList>
    </citation>
    <scope>NUCLEOTIDE SEQUENCE</scope>
    <source>
        <strain evidence="2">M34</strain>
    </source>
</reference>
<feature type="region of interest" description="Disordered" evidence="1">
    <location>
        <begin position="1"/>
        <end position="22"/>
    </location>
</feature>
<proteinExistence type="predicted"/>
<sequence length="627" mass="70907">MAVQWRERSNGPQLRGFDAKDAEEKVPAGPAYEIPTLNVFLAAATSGIMPGGNRTELPVFPQSEMPVLTQKYEDWAPEPFNKLPGPQGIFGPSTTVSPAPLIRWMHILGGMDDILATAFSSRTLPTNVERSFKVVKTKVWLGIVPVTDARWKAKGLDATDNIEEALAIITQVIDVWKHLAKPEVQGDLRNINNKLWAEIDVFQDACKAVRTTKGEPVPEWSLTKLWEAFNEHHFKFIEQQARSWTLTHLKTLHNIWKQKFLATFQSGRVLNDTQATVRIDHFDMMIMRKIQELQFQADIYIRSRTDGFITASREINPALANIEAPKEQLNGIYRNIERNRISAMETAFTTVANARTQHRHREAPVPPFLEEPSVNTDREFAHKELQPEIEKPPVMQMERWVREQLVKEVGRFGFVIYRLAYEGSDAEWKDFVRKLETGVVSGLEGLVGVDGIKSKMTLHWIDGGEEKIPEGDIDAARKDFKSISDLPTFPTGLAKTTFLAITPDSILSFSDARDGDRKGDYRGFLQAVDVDFDPSKQEEGRKNNPKGYDGSFKIIDQLVWTDLFAVFVACHGQTMQDYWALAAQHPWGVYVGPTTGVRRRQWREMNGGLGFMLEASKKIVNERAGGS</sequence>
<evidence type="ECO:0000256" key="1">
    <source>
        <dbReference type="SAM" id="MobiDB-lite"/>
    </source>
</evidence>
<accession>A0A8H7WAU2</accession>
<evidence type="ECO:0000313" key="3">
    <source>
        <dbReference type="Proteomes" id="UP000664132"/>
    </source>
</evidence>
<organism evidence="2 3">
    <name type="scientific">Cadophora malorum</name>
    <dbReference type="NCBI Taxonomy" id="108018"/>
    <lineage>
        <taxon>Eukaryota</taxon>
        <taxon>Fungi</taxon>
        <taxon>Dikarya</taxon>
        <taxon>Ascomycota</taxon>
        <taxon>Pezizomycotina</taxon>
        <taxon>Leotiomycetes</taxon>
        <taxon>Helotiales</taxon>
        <taxon>Ploettnerulaceae</taxon>
        <taxon>Cadophora</taxon>
    </lineage>
</organism>
<evidence type="ECO:0000313" key="2">
    <source>
        <dbReference type="EMBL" id="KAG4420478.1"/>
    </source>
</evidence>
<comment type="caution">
    <text evidence="2">The sequence shown here is derived from an EMBL/GenBank/DDBJ whole genome shotgun (WGS) entry which is preliminary data.</text>
</comment>
<dbReference type="Proteomes" id="UP000664132">
    <property type="component" value="Unassembled WGS sequence"/>
</dbReference>
<gene>
    <name evidence="2" type="ORF">IFR04_006398</name>
</gene>
<dbReference type="EMBL" id="JAFJYH010000083">
    <property type="protein sequence ID" value="KAG4420478.1"/>
    <property type="molecule type" value="Genomic_DNA"/>
</dbReference>
<name>A0A8H7WAU2_9HELO</name>
<dbReference type="AlphaFoldDB" id="A0A8H7WAU2"/>
<dbReference type="OrthoDB" id="3437405at2759"/>
<protein>
    <submittedName>
        <fullName evidence="2">Uncharacterized protein</fullName>
    </submittedName>
</protein>
<keyword evidence="3" id="KW-1185">Reference proteome</keyword>